<dbReference type="PANTHER" id="PTHR31391">
    <property type="entry name" value="B3 DOMAIN-CONTAINING PROTEIN OS11G0197600-RELATED"/>
    <property type="match status" value="1"/>
</dbReference>
<dbReference type="Gene3D" id="2.40.330.10">
    <property type="entry name" value="DNA-binding pseudobarrel domain"/>
    <property type="match status" value="1"/>
</dbReference>
<proteinExistence type="predicted"/>
<evidence type="ECO:0000313" key="8">
    <source>
        <dbReference type="EMBL" id="KEH40063.1"/>
    </source>
</evidence>
<evidence type="ECO:0000313" key="9">
    <source>
        <dbReference type="EnsemblPlants" id="KEH40063"/>
    </source>
</evidence>
<evidence type="ECO:0000256" key="6">
    <source>
        <dbReference type="SAM" id="Phobius"/>
    </source>
</evidence>
<evidence type="ECO:0000256" key="3">
    <source>
        <dbReference type="ARBA" id="ARBA00023125"/>
    </source>
</evidence>
<accession>A0A072VF37</accession>
<keyword evidence="4" id="KW-0804">Transcription</keyword>
<keyword evidence="6" id="KW-1133">Transmembrane helix</keyword>
<dbReference type="InterPro" id="IPR044837">
    <property type="entry name" value="REM16-like"/>
</dbReference>
<keyword evidence="3 8" id="KW-0238">DNA-binding</keyword>
<sequence length="221" mass="24352">MADCGGGFFNNRHDLFVKDDITMVFCGGYGGAYGDFWLSVMVCHLPSIILLLFILAFPLMAPIKLSLSQVISEAASPHRSGKVDDHCILSGASLSKSTALIEEKIAQSFSSSFPYFVKIIKAFNVSGSRTINMPYQFSTAHLPNSDTPIFLQNLKGEHWLVNSVTKTKIHTSHSLCGGWMDFVRGNSIKVGDVCIFELIQECEFRVRIIAEVGKDGLVLPR</sequence>
<evidence type="ECO:0000259" key="7">
    <source>
        <dbReference type="PROSITE" id="PS50863"/>
    </source>
</evidence>
<gene>
    <name evidence="8" type="ordered locus">MTR_1g021295</name>
</gene>
<name>A0A072VF37_MEDTR</name>
<reference evidence="9" key="3">
    <citation type="submission" date="2015-04" db="UniProtKB">
        <authorList>
            <consortium name="EnsemblPlants"/>
        </authorList>
    </citation>
    <scope>IDENTIFICATION</scope>
    <source>
        <strain evidence="9">cv. Jemalong A17</strain>
    </source>
</reference>
<keyword evidence="6" id="KW-0812">Transmembrane</keyword>
<keyword evidence="6" id="KW-0472">Membrane</keyword>
<keyword evidence="2" id="KW-0805">Transcription regulation</keyword>
<dbReference type="GO" id="GO:0003677">
    <property type="term" value="F:DNA binding"/>
    <property type="evidence" value="ECO:0007669"/>
    <property type="project" value="UniProtKB-KW"/>
</dbReference>
<dbReference type="PROSITE" id="PS50863">
    <property type="entry name" value="B3"/>
    <property type="match status" value="1"/>
</dbReference>
<evidence type="ECO:0000313" key="10">
    <source>
        <dbReference type="Proteomes" id="UP000002051"/>
    </source>
</evidence>
<dbReference type="HOGENOM" id="CLU_1252281_0_0_1"/>
<dbReference type="CDD" id="cd10017">
    <property type="entry name" value="B3_DNA"/>
    <property type="match status" value="1"/>
</dbReference>
<feature type="transmembrane region" description="Helical" evidence="6">
    <location>
        <begin position="36"/>
        <end position="59"/>
    </location>
</feature>
<dbReference type="EMBL" id="CM001217">
    <property type="protein sequence ID" value="KEH40063.1"/>
    <property type="molecule type" value="Genomic_DNA"/>
</dbReference>
<dbReference type="EnsemblPlants" id="KEH40063">
    <property type="protein sequence ID" value="KEH40063"/>
    <property type="gene ID" value="MTR_1g021295"/>
</dbReference>
<reference evidence="8 10" key="1">
    <citation type="journal article" date="2011" name="Nature">
        <title>The Medicago genome provides insight into the evolution of rhizobial symbioses.</title>
        <authorList>
            <person name="Young N.D."/>
            <person name="Debelle F."/>
            <person name="Oldroyd G.E."/>
            <person name="Geurts R."/>
            <person name="Cannon S.B."/>
            <person name="Udvardi M.K."/>
            <person name="Benedito V.A."/>
            <person name="Mayer K.F."/>
            <person name="Gouzy J."/>
            <person name="Schoof H."/>
            <person name="Van de Peer Y."/>
            <person name="Proost S."/>
            <person name="Cook D.R."/>
            <person name="Meyers B.C."/>
            <person name="Spannagl M."/>
            <person name="Cheung F."/>
            <person name="De Mita S."/>
            <person name="Krishnakumar V."/>
            <person name="Gundlach H."/>
            <person name="Zhou S."/>
            <person name="Mudge J."/>
            <person name="Bharti A.K."/>
            <person name="Murray J.D."/>
            <person name="Naoumkina M.A."/>
            <person name="Rosen B."/>
            <person name="Silverstein K.A."/>
            <person name="Tang H."/>
            <person name="Rombauts S."/>
            <person name="Zhao P.X."/>
            <person name="Zhou P."/>
            <person name="Barbe V."/>
            <person name="Bardou P."/>
            <person name="Bechner M."/>
            <person name="Bellec A."/>
            <person name="Berger A."/>
            <person name="Berges H."/>
            <person name="Bidwell S."/>
            <person name="Bisseling T."/>
            <person name="Choisne N."/>
            <person name="Couloux A."/>
            <person name="Denny R."/>
            <person name="Deshpande S."/>
            <person name="Dai X."/>
            <person name="Doyle J.J."/>
            <person name="Dudez A.M."/>
            <person name="Farmer A.D."/>
            <person name="Fouteau S."/>
            <person name="Franken C."/>
            <person name="Gibelin C."/>
            <person name="Gish J."/>
            <person name="Goldstein S."/>
            <person name="Gonzalez A.J."/>
            <person name="Green P.J."/>
            <person name="Hallab A."/>
            <person name="Hartog M."/>
            <person name="Hua A."/>
            <person name="Humphray S.J."/>
            <person name="Jeong D.H."/>
            <person name="Jing Y."/>
            <person name="Jocker A."/>
            <person name="Kenton S.M."/>
            <person name="Kim D.J."/>
            <person name="Klee K."/>
            <person name="Lai H."/>
            <person name="Lang C."/>
            <person name="Lin S."/>
            <person name="Macmil S.L."/>
            <person name="Magdelenat G."/>
            <person name="Matthews L."/>
            <person name="McCorrison J."/>
            <person name="Monaghan E.L."/>
            <person name="Mun J.H."/>
            <person name="Najar F.Z."/>
            <person name="Nicholson C."/>
            <person name="Noirot C."/>
            <person name="O'Bleness M."/>
            <person name="Paule C.R."/>
            <person name="Poulain J."/>
            <person name="Prion F."/>
            <person name="Qin B."/>
            <person name="Qu C."/>
            <person name="Retzel E.F."/>
            <person name="Riddle C."/>
            <person name="Sallet E."/>
            <person name="Samain S."/>
            <person name="Samson N."/>
            <person name="Sanders I."/>
            <person name="Saurat O."/>
            <person name="Scarpelli C."/>
            <person name="Schiex T."/>
            <person name="Segurens B."/>
            <person name="Severin A.J."/>
            <person name="Sherrier D.J."/>
            <person name="Shi R."/>
            <person name="Sims S."/>
            <person name="Singer S.R."/>
            <person name="Sinharoy S."/>
            <person name="Sterck L."/>
            <person name="Viollet A."/>
            <person name="Wang B.B."/>
            <person name="Wang K."/>
            <person name="Wang M."/>
            <person name="Wang X."/>
            <person name="Warfsmann J."/>
            <person name="Weissenbach J."/>
            <person name="White D.D."/>
            <person name="White J.D."/>
            <person name="Wiley G.B."/>
            <person name="Wincker P."/>
            <person name="Xing Y."/>
            <person name="Yang L."/>
            <person name="Yao Z."/>
            <person name="Ying F."/>
            <person name="Zhai J."/>
            <person name="Zhou L."/>
            <person name="Zuber A."/>
            <person name="Denarie J."/>
            <person name="Dixon R.A."/>
            <person name="May G.D."/>
            <person name="Schwartz D.C."/>
            <person name="Rogers J."/>
            <person name="Quetier F."/>
            <person name="Town C.D."/>
            <person name="Roe B.A."/>
        </authorList>
    </citation>
    <scope>NUCLEOTIDE SEQUENCE [LARGE SCALE GENOMIC DNA]</scope>
    <source>
        <strain evidence="8">A17</strain>
        <strain evidence="9 10">cv. Jemalong A17</strain>
    </source>
</reference>
<protein>
    <submittedName>
        <fullName evidence="8">B3 DNA-binding domain protein</fullName>
    </submittedName>
</protein>
<organism evidence="8 10">
    <name type="scientific">Medicago truncatula</name>
    <name type="common">Barrel medic</name>
    <name type="synonym">Medicago tribuloides</name>
    <dbReference type="NCBI Taxonomy" id="3880"/>
    <lineage>
        <taxon>Eukaryota</taxon>
        <taxon>Viridiplantae</taxon>
        <taxon>Streptophyta</taxon>
        <taxon>Embryophyta</taxon>
        <taxon>Tracheophyta</taxon>
        <taxon>Spermatophyta</taxon>
        <taxon>Magnoliopsida</taxon>
        <taxon>eudicotyledons</taxon>
        <taxon>Gunneridae</taxon>
        <taxon>Pentapetalae</taxon>
        <taxon>rosids</taxon>
        <taxon>fabids</taxon>
        <taxon>Fabales</taxon>
        <taxon>Fabaceae</taxon>
        <taxon>Papilionoideae</taxon>
        <taxon>50 kb inversion clade</taxon>
        <taxon>NPAAA clade</taxon>
        <taxon>Hologalegina</taxon>
        <taxon>IRL clade</taxon>
        <taxon>Trifolieae</taxon>
        <taxon>Medicago</taxon>
    </lineage>
</organism>
<evidence type="ECO:0000256" key="5">
    <source>
        <dbReference type="ARBA" id="ARBA00023242"/>
    </source>
</evidence>
<dbReference type="Proteomes" id="UP000002051">
    <property type="component" value="Unassembled WGS sequence"/>
</dbReference>
<feature type="domain" description="TF-B3" evidence="7">
    <location>
        <begin position="116"/>
        <end position="212"/>
    </location>
</feature>
<keyword evidence="5" id="KW-0539">Nucleus</keyword>
<evidence type="ECO:0000256" key="1">
    <source>
        <dbReference type="ARBA" id="ARBA00004123"/>
    </source>
</evidence>
<comment type="subcellular location">
    <subcellularLocation>
        <location evidence="1">Nucleus</location>
    </subcellularLocation>
</comment>
<dbReference type="AlphaFoldDB" id="A0A072VF37"/>
<dbReference type="SMART" id="SM01019">
    <property type="entry name" value="B3"/>
    <property type="match status" value="1"/>
</dbReference>
<dbReference type="GO" id="GO:0005634">
    <property type="term" value="C:nucleus"/>
    <property type="evidence" value="ECO:0007669"/>
    <property type="project" value="UniProtKB-SubCell"/>
</dbReference>
<dbReference type="SUPFAM" id="SSF101936">
    <property type="entry name" value="DNA-binding pseudobarrel domain"/>
    <property type="match status" value="1"/>
</dbReference>
<reference evidence="8 10" key="2">
    <citation type="journal article" date="2014" name="BMC Genomics">
        <title>An improved genome release (version Mt4.0) for the model legume Medicago truncatula.</title>
        <authorList>
            <person name="Tang H."/>
            <person name="Krishnakumar V."/>
            <person name="Bidwell S."/>
            <person name="Rosen B."/>
            <person name="Chan A."/>
            <person name="Zhou S."/>
            <person name="Gentzbittel L."/>
            <person name="Childs K.L."/>
            <person name="Yandell M."/>
            <person name="Gundlach H."/>
            <person name="Mayer K.F."/>
            <person name="Schwartz D.C."/>
            <person name="Town C.D."/>
        </authorList>
    </citation>
    <scope>GENOME REANNOTATION</scope>
    <source>
        <strain evidence="8">A17</strain>
        <strain evidence="9 10">cv. Jemalong A17</strain>
    </source>
</reference>
<evidence type="ECO:0000256" key="4">
    <source>
        <dbReference type="ARBA" id="ARBA00023163"/>
    </source>
</evidence>
<keyword evidence="10" id="KW-1185">Reference proteome</keyword>
<evidence type="ECO:0000256" key="2">
    <source>
        <dbReference type="ARBA" id="ARBA00023015"/>
    </source>
</evidence>
<dbReference type="InterPro" id="IPR015300">
    <property type="entry name" value="DNA-bd_pseudobarrel_sf"/>
</dbReference>
<dbReference type="InterPro" id="IPR003340">
    <property type="entry name" value="B3_DNA-bd"/>
</dbReference>
<dbReference type="Pfam" id="PF02362">
    <property type="entry name" value="B3"/>
    <property type="match status" value="1"/>
</dbReference>
<dbReference type="PANTHER" id="PTHR31391:SF106">
    <property type="entry name" value="B3 DOMAIN-CONTAINING PROTEIN OS01G0723500"/>
    <property type="match status" value="1"/>
</dbReference>
<dbReference type="STRING" id="3880.A0A072VF37"/>